<keyword evidence="4" id="KW-0238">DNA-binding</keyword>
<evidence type="ECO:0000256" key="6">
    <source>
        <dbReference type="ARBA" id="ARBA00023242"/>
    </source>
</evidence>
<keyword evidence="2" id="KW-0862">Zinc</keyword>
<evidence type="ECO:0000256" key="1">
    <source>
        <dbReference type="ARBA" id="ARBA00022723"/>
    </source>
</evidence>
<evidence type="ECO:0000259" key="7">
    <source>
        <dbReference type="Pfam" id="PF00172"/>
    </source>
</evidence>
<comment type="caution">
    <text evidence="8">The sequence shown here is derived from an EMBL/GenBank/DDBJ whole genome shotgun (WGS) entry which is preliminary data.</text>
</comment>
<feature type="domain" description="Zn(2)-C6 fungal-type" evidence="7">
    <location>
        <begin position="91"/>
        <end position="121"/>
    </location>
</feature>
<dbReference type="InterPro" id="IPR001138">
    <property type="entry name" value="Zn2Cys6_DnaBD"/>
</dbReference>
<gene>
    <name evidence="8" type="ORF">UCRPC4_g01012</name>
</gene>
<dbReference type="GO" id="GO:0000981">
    <property type="term" value="F:DNA-binding transcription factor activity, RNA polymerase II-specific"/>
    <property type="evidence" value="ECO:0007669"/>
    <property type="project" value="InterPro"/>
</dbReference>
<keyword evidence="1" id="KW-0479">Metal-binding</keyword>
<dbReference type="CDD" id="cd00067">
    <property type="entry name" value="GAL4"/>
    <property type="match status" value="1"/>
</dbReference>
<dbReference type="GO" id="GO:0008270">
    <property type="term" value="F:zinc ion binding"/>
    <property type="evidence" value="ECO:0007669"/>
    <property type="project" value="InterPro"/>
</dbReference>
<evidence type="ECO:0000256" key="3">
    <source>
        <dbReference type="ARBA" id="ARBA00023015"/>
    </source>
</evidence>
<dbReference type="AlphaFoldDB" id="A0A0G2HGH8"/>
<organism evidence="8 9">
    <name type="scientific">Phaeomoniella chlamydospora</name>
    <name type="common">Phaeoacremonium chlamydosporum</name>
    <dbReference type="NCBI Taxonomy" id="158046"/>
    <lineage>
        <taxon>Eukaryota</taxon>
        <taxon>Fungi</taxon>
        <taxon>Dikarya</taxon>
        <taxon>Ascomycota</taxon>
        <taxon>Pezizomycotina</taxon>
        <taxon>Eurotiomycetes</taxon>
        <taxon>Chaetothyriomycetidae</taxon>
        <taxon>Phaeomoniellales</taxon>
        <taxon>Phaeomoniellaceae</taxon>
        <taxon>Phaeomoniella</taxon>
    </lineage>
</organism>
<name>A0A0G2HGH8_PHACM</name>
<keyword evidence="6" id="KW-0539">Nucleus</keyword>
<evidence type="ECO:0000256" key="5">
    <source>
        <dbReference type="ARBA" id="ARBA00023163"/>
    </source>
</evidence>
<dbReference type="PANTHER" id="PTHR36206">
    <property type="entry name" value="ASPERCRYPTIN BIOSYNTHESIS CLUSTER-SPECIFIC TRANSCRIPTION REGULATOR ATNN-RELATED"/>
    <property type="match status" value="1"/>
</dbReference>
<keyword evidence="5" id="KW-0804">Transcription</keyword>
<evidence type="ECO:0000313" key="9">
    <source>
        <dbReference type="Proteomes" id="UP000053317"/>
    </source>
</evidence>
<protein>
    <submittedName>
        <fullName evidence="8">Putative c6 zinc finger domain protein</fullName>
    </submittedName>
</protein>
<dbReference type="SUPFAM" id="SSF57701">
    <property type="entry name" value="Zn2/Cys6 DNA-binding domain"/>
    <property type="match status" value="1"/>
</dbReference>
<dbReference type="Proteomes" id="UP000053317">
    <property type="component" value="Unassembled WGS sequence"/>
</dbReference>
<dbReference type="InterPro" id="IPR036864">
    <property type="entry name" value="Zn2-C6_fun-type_DNA-bd_sf"/>
</dbReference>
<dbReference type="GO" id="GO:0003677">
    <property type="term" value="F:DNA binding"/>
    <property type="evidence" value="ECO:0007669"/>
    <property type="project" value="UniProtKB-KW"/>
</dbReference>
<dbReference type="Gene3D" id="4.10.240.10">
    <property type="entry name" value="Zn(2)-C6 fungal-type DNA-binding domain"/>
    <property type="match status" value="1"/>
</dbReference>
<keyword evidence="3" id="KW-0805">Transcription regulation</keyword>
<dbReference type="EMBL" id="LCWF01000023">
    <property type="protein sequence ID" value="KKY27570.1"/>
    <property type="molecule type" value="Genomic_DNA"/>
</dbReference>
<evidence type="ECO:0000256" key="2">
    <source>
        <dbReference type="ARBA" id="ARBA00022833"/>
    </source>
</evidence>
<accession>A0A0G2HGH8</accession>
<dbReference type="InterPro" id="IPR052360">
    <property type="entry name" value="Transcr_Regulatory_Proteins"/>
</dbReference>
<dbReference type="PANTHER" id="PTHR36206:SF16">
    <property type="entry name" value="TRANSCRIPTION FACTOR DOMAIN-CONTAINING PROTEIN-RELATED"/>
    <property type="match status" value="1"/>
</dbReference>
<reference evidence="8 9" key="1">
    <citation type="submission" date="2015-05" db="EMBL/GenBank/DDBJ databases">
        <title>Distinctive expansion of gene families associated with plant cell wall degradation and secondary metabolism in the genomes of grapevine trunk pathogens.</title>
        <authorList>
            <person name="Lawrence D.P."/>
            <person name="Travadon R."/>
            <person name="Rolshausen P.E."/>
            <person name="Baumgartner K."/>
        </authorList>
    </citation>
    <scope>NUCLEOTIDE SEQUENCE [LARGE SCALE GENOMIC DNA]</scope>
    <source>
        <strain evidence="8">UCRPC4</strain>
    </source>
</reference>
<keyword evidence="9" id="KW-1185">Reference proteome</keyword>
<evidence type="ECO:0000313" key="8">
    <source>
        <dbReference type="EMBL" id="KKY27570.1"/>
    </source>
</evidence>
<dbReference type="OrthoDB" id="3145928at2759"/>
<reference evidence="8 9" key="2">
    <citation type="submission" date="2015-05" db="EMBL/GenBank/DDBJ databases">
        <authorList>
            <person name="Morales-Cruz A."/>
            <person name="Amrine K.C."/>
            <person name="Cantu D."/>
        </authorList>
    </citation>
    <scope>NUCLEOTIDE SEQUENCE [LARGE SCALE GENOMIC DNA]</scope>
    <source>
        <strain evidence="8">UCRPC4</strain>
    </source>
</reference>
<sequence>MVADFGNIHMIIVQNNTQHRFLKYFRLDQATRMQFCRQCNSGSLVSTTPSNTWETPRAFEKYLFYEGYGLENKAKLYEISQNSVANVGQSRIRKVKCDETRPDCYRCLSTGRRCDGYASKANQPRRVTDIAIPAPLQFLHEASDFEKRYFQKFLCSTGPSLSGPLDTEFWQRTIPQLCVAEPVIYDAVVAISALAQRPSRSDYPLVGQSEQPLTIDHDQKTALALYSRAMSRFASYTATNTHILGVAIITCILFVCIEMLEDSIERAGFLFQLGVKLLAQFEGDLHTTHNVNEMTVLIKSNVVPLFKRLSVAAVFIGIPTNIPLPTQHALGRPKLCFHNLTEARDMLYTLMANWYPVIQRAYKHKSLENLQIEVSQDLLEHQRNAISILHEWHAGFQAVMVNGVKSTLDEYTGSILLVHYHLSVISVSTACTPYETAYDHYDHSFREIVRQAPLVLSSDASAFLQVDSTDPATYSTSDPPIFKFDLGIVACLYFVAIRCRLSEVRRRALALLWKCPRKEGAWKALSTAKLSKLIIDLEEEAGVGPIYSLKQPSSIALTEMHHLDWERDLEAVTEESRRIHGIRMHQRYDSPTKWQIEYTTAQADDCGKWREIVHTHPIDPL</sequence>
<evidence type="ECO:0000256" key="4">
    <source>
        <dbReference type="ARBA" id="ARBA00023125"/>
    </source>
</evidence>
<proteinExistence type="predicted"/>
<dbReference type="Pfam" id="PF00172">
    <property type="entry name" value="Zn_clus"/>
    <property type="match status" value="1"/>
</dbReference>